<feature type="transmembrane region" description="Helical" evidence="1">
    <location>
        <begin position="16"/>
        <end position="34"/>
    </location>
</feature>
<organism evidence="2">
    <name type="scientific">marine sediment metagenome</name>
    <dbReference type="NCBI Taxonomy" id="412755"/>
    <lineage>
        <taxon>unclassified sequences</taxon>
        <taxon>metagenomes</taxon>
        <taxon>ecological metagenomes</taxon>
    </lineage>
</organism>
<sequence>MATLYTQAESNTRKTWILITGFLIFIIGLGYLFSYLLDSFVILIIAVILSILMSFGSYWYSDKIVLRMTHAQPVEKRDNPELYRIVENLSITAGLPLS</sequence>
<dbReference type="InterPro" id="IPR050083">
    <property type="entry name" value="HtpX_protease"/>
</dbReference>
<dbReference type="AlphaFoldDB" id="X1NJ45"/>
<comment type="caution">
    <text evidence="2">The sequence shown here is derived from an EMBL/GenBank/DDBJ whole genome shotgun (WGS) entry which is preliminary data.</text>
</comment>
<evidence type="ECO:0000256" key="1">
    <source>
        <dbReference type="SAM" id="Phobius"/>
    </source>
</evidence>
<accession>X1NJ45</accession>
<feature type="transmembrane region" description="Helical" evidence="1">
    <location>
        <begin position="40"/>
        <end position="60"/>
    </location>
</feature>
<reference evidence="2" key="1">
    <citation type="journal article" date="2014" name="Front. Microbiol.">
        <title>High frequency of phylogenetically diverse reductive dehalogenase-homologous genes in deep subseafloor sedimentary metagenomes.</title>
        <authorList>
            <person name="Kawai M."/>
            <person name="Futagami T."/>
            <person name="Toyoda A."/>
            <person name="Takaki Y."/>
            <person name="Nishi S."/>
            <person name="Hori S."/>
            <person name="Arai W."/>
            <person name="Tsubouchi T."/>
            <person name="Morono Y."/>
            <person name="Uchiyama I."/>
            <person name="Ito T."/>
            <person name="Fujiyama A."/>
            <person name="Inagaki F."/>
            <person name="Takami H."/>
        </authorList>
    </citation>
    <scope>NUCLEOTIDE SEQUENCE</scope>
    <source>
        <strain evidence="2">Expedition CK06-06</strain>
    </source>
</reference>
<proteinExistence type="predicted"/>
<gene>
    <name evidence="2" type="ORF">S06H3_48632</name>
</gene>
<keyword evidence="1" id="KW-0812">Transmembrane</keyword>
<dbReference type="PANTHER" id="PTHR43221">
    <property type="entry name" value="PROTEASE HTPX"/>
    <property type="match status" value="1"/>
</dbReference>
<keyword evidence="1" id="KW-1133">Transmembrane helix</keyword>
<dbReference type="PANTHER" id="PTHR43221:SF1">
    <property type="entry name" value="PROTEASE HTPX"/>
    <property type="match status" value="1"/>
</dbReference>
<name>X1NJ45_9ZZZZ</name>
<evidence type="ECO:0000313" key="2">
    <source>
        <dbReference type="EMBL" id="GAI43598.1"/>
    </source>
</evidence>
<keyword evidence="1" id="KW-0472">Membrane</keyword>
<dbReference type="EMBL" id="BARV01030637">
    <property type="protein sequence ID" value="GAI43598.1"/>
    <property type="molecule type" value="Genomic_DNA"/>
</dbReference>
<feature type="non-terminal residue" evidence="2">
    <location>
        <position position="98"/>
    </location>
</feature>
<evidence type="ECO:0008006" key="3">
    <source>
        <dbReference type="Google" id="ProtNLM"/>
    </source>
</evidence>
<protein>
    <recommendedName>
        <fullName evidence="3">Zinc metalloprotease HtpX</fullName>
    </recommendedName>
</protein>